<accession>A0A562PR23</accession>
<protein>
    <submittedName>
        <fullName evidence="1">Uncharacterized protein</fullName>
    </submittedName>
</protein>
<dbReference type="InterPro" id="IPR052732">
    <property type="entry name" value="Cell-binding_unc_protein"/>
</dbReference>
<evidence type="ECO:0000313" key="1">
    <source>
        <dbReference type="EMBL" id="TWI46803.1"/>
    </source>
</evidence>
<dbReference type="PANTHER" id="PTHR43883">
    <property type="entry name" value="SLR0207 PROTEIN"/>
    <property type="match status" value="1"/>
</dbReference>
<dbReference type="RefSeq" id="WP_229418811.1">
    <property type="nucleotide sequence ID" value="NZ_CP046904.1"/>
</dbReference>
<name>A0A562PR23_9BURK</name>
<organism evidence="1 2">
    <name type="scientific">Pseudoduganella flava</name>
    <dbReference type="NCBI Taxonomy" id="871742"/>
    <lineage>
        <taxon>Bacteria</taxon>
        <taxon>Pseudomonadati</taxon>
        <taxon>Pseudomonadota</taxon>
        <taxon>Betaproteobacteria</taxon>
        <taxon>Burkholderiales</taxon>
        <taxon>Oxalobacteraceae</taxon>
        <taxon>Telluria group</taxon>
        <taxon>Pseudoduganella</taxon>
    </lineage>
</organism>
<dbReference type="Gene3D" id="3.40.50.300">
    <property type="entry name" value="P-loop containing nucleotide triphosphate hydrolases"/>
    <property type="match status" value="1"/>
</dbReference>
<sequence>MTALEEQRALVAALVRTLAPAELFETHISWVVVAGDMAWKIKKAVRLAFLDWRAPAARRACCDEEVRLNRRYAPGLYLGVVAVTGSVAAPRIGGAGPVLEYVVAMRRFPQHALWTARLAAGELGSADVQGLGHVLAQFHAVAAPCPADAPWGTAACVIARTATDLAELRPLLPDEGPALDALCRWHARAAWGHRRFTWRHAHGAVRECHGDLHCGNLVTLDGAAMPFDGIEFDPALRWIDTMHDLAFAWMDLRFHGRPDLAARLLNAYLHAGGDHGGLCVLRYYTVQRALVRAKVCALAGDAALARRYLLYAHTQAAPARGALLVTHGYSGSGKSTLADGLIEPLGALVLRSDVERRRTVGAQYTSAATRATYAHLLRLARRALAAGLPVVVDAACLQGWQRAAFAALAHARGVPFLLLDVHAPLAALPARLRARAAAGADPSDADEAVLASQLAHAEPLSAAERAGALAVAGGEPCVPLVRQALTRLGWRDAR</sequence>
<dbReference type="SUPFAM" id="SSF56112">
    <property type="entry name" value="Protein kinase-like (PK-like)"/>
    <property type="match status" value="1"/>
</dbReference>
<dbReference type="Proteomes" id="UP000315112">
    <property type="component" value="Unassembled WGS sequence"/>
</dbReference>
<dbReference type="AlphaFoldDB" id="A0A562PR23"/>
<evidence type="ECO:0000313" key="2">
    <source>
        <dbReference type="Proteomes" id="UP000315112"/>
    </source>
</evidence>
<dbReference type="PANTHER" id="PTHR43883:SF1">
    <property type="entry name" value="GLUCONOKINASE"/>
    <property type="match status" value="1"/>
</dbReference>
<reference evidence="1 2" key="1">
    <citation type="journal article" date="2015" name="Stand. Genomic Sci.">
        <title>Genomic Encyclopedia of Bacterial and Archaeal Type Strains, Phase III: the genomes of soil and plant-associated and newly described type strains.</title>
        <authorList>
            <person name="Whitman W.B."/>
            <person name="Woyke T."/>
            <person name="Klenk H.P."/>
            <person name="Zhou Y."/>
            <person name="Lilburn T.G."/>
            <person name="Beck B.J."/>
            <person name="De Vos P."/>
            <person name="Vandamme P."/>
            <person name="Eisen J.A."/>
            <person name="Garrity G."/>
            <person name="Hugenholtz P."/>
            <person name="Kyrpides N.C."/>
        </authorList>
    </citation>
    <scope>NUCLEOTIDE SEQUENCE [LARGE SCALE GENOMIC DNA]</scope>
    <source>
        <strain evidence="1 2">CGMCC 1.10685</strain>
    </source>
</reference>
<dbReference type="SUPFAM" id="SSF52540">
    <property type="entry name" value="P-loop containing nucleoside triphosphate hydrolases"/>
    <property type="match status" value="1"/>
</dbReference>
<dbReference type="Pfam" id="PF13671">
    <property type="entry name" value="AAA_33"/>
    <property type="match status" value="1"/>
</dbReference>
<gene>
    <name evidence="1" type="ORF">IP92_03166</name>
</gene>
<comment type="caution">
    <text evidence="1">The sequence shown here is derived from an EMBL/GenBank/DDBJ whole genome shotgun (WGS) entry which is preliminary data.</text>
</comment>
<dbReference type="InterPro" id="IPR011009">
    <property type="entry name" value="Kinase-like_dom_sf"/>
</dbReference>
<proteinExistence type="predicted"/>
<dbReference type="InterPro" id="IPR027417">
    <property type="entry name" value="P-loop_NTPase"/>
</dbReference>
<dbReference type="EMBL" id="VLKW01000005">
    <property type="protein sequence ID" value="TWI46803.1"/>
    <property type="molecule type" value="Genomic_DNA"/>
</dbReference>